<protein>
    <recommendedName>
        <fullName evidence="1">Retrotransposon gag domain-containing protein</fullName>
    </recommendedName>
</protein>
<organism evidence="2 3">
    <name type="scientific">Sesamum angolense</name>
    <dbReference type="NCBI Taxonomy" id="2727404"/>
    <lineage>
        <taxon>Eukaryota</taxon>
        <taxon>Viridiplantae</taxon>
        <taxon>Streptophyta</taxon>
        <taxon>Embryophyta</taxon>
        <taxon>Tracheophyta</taxon>
        <taxon>Spermatophyta</taxon>
        <taxon>Magnoliopsida</taxon>
        <taxon>eudicotyledons</taxon>
        <taxon>Gunneridae</taxon>
        <taxon>Pentapetalae</taxon>
        <taxon>asterids</taxon>
        <taxon>lamiids</taxon>
        <taxon>Lamiales</taxon>
        <taxon>Pedaliaceae</taxon>
        <taxon>Sesamum</taxon>
    </lineage>
</organism>
<gene>
    <name evidence="2" type="ORF">Sango_0357800</name>
</gene>
<sequence>MTGIDTRHMRELLACVGKMTQGWCMAHDTLLCEVEERSGDGAGRLCGRGTCRPGVGSKHRQTNARIGEQAPVFEDVRQTVCTWYTDEDDSRQAGRWLAQNMPDVRANRERIETWEVLKKELKDQFLLCNTSWIARESLQNLKHIGMVHEFVKEFSSLMLDVRDMSKEDKLFNFMASLKPWAQTELRWRDIKDLPSAIAVAEGLGDFKVKIVNSKAAPVSGIANMELSVDSWSGQCNFVAVGLDDFNVILGGKKPTFGKGEYDGDTVAGKKSEEEMRRRWTKAQKISGAELETFTCDELLKHQQECAVRHSGDVRDGKRTSTCRLDSAAIDDGCRHKAYAGVGRWTVGLCLYHEMGLVHGTYTLFCEIEEWSGDGAGRLRSRGTCRPGIGRQTRALVSAMKATEADVTGWTQNVPDV</sequence>
<name>A0AAE1X9L6_9LAMI</name>
<evidence type="ECO:0000313" key="3">
    <source>
        <dbReference type="Proteomes" id="UP001289374"/>
    </source>
</evidence>
<comment type="caution">
    <text evidence="2">The sequence shown here is derived from an EMBL/GenBank/DDBJ whole genome shotgun (WGS) entry which is preliminary data.</text>
</comment>
<evidence type="ECO:0000313" key="2">
    <source>
        <dbReference type="EMBL" id="KAK4407768.1"/>
    </source>
</evidence>
<dbReference type="EMBL" id="JACGWL010000002">
    <property type="protein sequence ID" value="KAK4407768.1"/>
    <property type="molecule type" value="Genomic_DNA"/>
</dbReference>
<dbReference type="AlphaFoldDB" id="A0AAE1X9L6"/>
<dbReference type="Pfam" id="PF03732">
    <property type="entry name" value="Retrotrans_gag"/>
    <property type="match status" value="1"/>
</dbReference>
<proteinExistence type="predicted"/>
<evidence type="ECO:0000259" key="1">
    <source>
        <dbReference type="Pfam" id="PF03732"/>
    </source>
</evidence>
<reference evidence="2" key="1">
    <citation type="submission" date="2020-06" db="EMBL/GenBank/DDBJ databases">
        <authorList>
            <person name="Li T."/>
            <person name="Hu X."/>
            <person name="Zhang T."/>
            <person name="Song X."/>
            <person name="Zhang H."/>
            <person name="Dai N."/>
            <person name="Sheng W."/>
            <person name="Hou X."/>
            <person name="Wei L."/>
        </authorList>
    </citation>
    <scope>NUCLEOTIDE SEQUENCE</scope>
    <source>
        <strain evidence="2">K16</strain>
        <tissue evidence="2">Leaf</tissue>
    </source>
</reference>
<accession>A0AAE1X9L6</accession>
<feature type="domain" description="Retrotransposon gag" evidence="1">
    <location>
        <begin position="106"/>
        <end position="178"/>
    </location>
</feature>
<reference evidence="2" key="2">
    <citation type="journal article" date="2024" name="Plant">
        <title>Genomic evolution and insights into agronomic trait innovations of Sesamum species.</title>
        <authorList>
            <person name="Miao H."/>
            <person name="Wang L."/>
            <person name="Qu L."/>
            <person name="Liu H."/>
            <person name="Sun Y."/>
            <person name="Le M."/>
            <person name="Wang Q."/>
            <person name="Wei S."/>
            <person name="Zheng Y."/>
            <person name="Lin W."/>
            <person name="Duan Y."/>
            <person name="Cao H."/>
            <person name="Xiong S."/>
            <person name="Wang X."/>
            <person name="Wei L."/>
            <person name="Li C."/>
            <person name="Ma Q."/>
            <person name="Ju M."/>
            <person name="Zhao R."/>
            <person name="Li G."/>
            <person name="Mu C."/>
            <person name="Tian Q."/>
            <person name="Mei H."/>
            <person name="Zhang T."/>
            <person name="Gao T."/>
            <person name="Zhang H."/>
        </authorList>
    </citation>
    <scope>NUCLEOTIDE SEQUENCE</scope>
    <source>
        <strain evidence="2">K16</strain>
    </source>
</reference>
<dbReference type="Proteomes" id="UP001289374">
    <property type="component" value="Unassembled WGS sequence"/>
</dbReference>
<keyword evidence="3" id="KW-1185">Reference proteome</keyword>
<dbReference type="InterPro" id="IPR005162">
    <property type="entry name" value="Retrotrans_gag_dom"/>
</dbReference>